<dbReference type="PROSITE" id="PS00109">
    <property type="entry name" value="PROTEIN_KINASE_TYR"/>
    <property type="match status" value="1"/>
</dbReference>
<keyword evidence="1" id="KW-0723">Serine/threonine-protein kinase</keyword>
<proteinExistence type="predicted"/>
<gene>
    <name evidence="5" type="ORF">PsYK624_149020</name>
</gene>
<accession>A0A9P3LLU4</accession>
<evidence type="ECO:0000256" key="1">
    <source>
        <dbReference type="ARBA" id="ARBA00022527"/>
    </source>
</evidence>
<sequence>MHRLDRYKEVLAVDRLRQISSPFAEYALPVRNISLIQGKYDNDGDHAYFTTDLYGGSVESLRHLPPAKPSLAKDDDPRRLPKKLAKRILLHVLRGIAHTHRCFVVHGDIRPSNVLFSVPKGFTTRNITDWITADPPRFNPPEQSDYCTVQSSVSQPLPLPASLDEVMDRTFVLADYGGALTLTKDPSESRSSCSFYYQAPEVILGAYCDEKMDIWSFGCMAYELLTGEPLFWPDERAASAGVQVQKGIMLHQMMCFAAETFSREQLAASEHARTWFDDDGRFQMYRHILTPQPLSFICVFMDRAPLESLDDIMPTAYFLEQCFRLDPERRPTSGKPGLDYNYL</sequence>
<feature type="domain" description="Protein kinase" evidence="4">
    <location>
        <begin position="1"/>
        <end position="343"/>
    </location>
</feature>
<dbReference type="EMBL" id="BPQB01000092">
    <property type="protein sequence ID" value="GJE98667.1"/>
    <property type="molecule type" value="Genomic_DNA"/>
</dbReference>
<dbReference type="InterPro" id="IPR008266">
    <property type="entry name" value="Tyr_kinase_AS"/>
</dbReference>
<keyword evidence="2" id="KW-0547">Nucleotide-binding</keyword>
<keyword evidence="5" id="KW-0418">Kinase</keyword>
<dbReference type="GO" id="GO:0005524">
    <property type="term" value="F:ATP binding"/>
    <property type="evidence" value="ECO:0007669"/>
    <property type="project" value="UniProtKB-KW"/>
</dbReference>
<dbReference type="PROSITE" id="PS50011">
    <property type="entry name" value="PROTEIN_KINASE_DOM"/>
    <property type="match status" value="1"/>
</dbReference>
<dbReference type="SMART" id="SM00220">
    <property type="entry name" value="S_TKc"/>
    <property type="match status" value="1"/>
</dbReference>
<comment type="caution">
    <text evidence="5">The sequence shown here is derived from an EMBL/GenBank/DDBJ whole genome shotgun (WGS) entry which is preliminary data.</text>
</comment>
<dbReference type="Gene3D" id="3.30.200.20">
    <property type="entry name" value="Phosphorylase Kinase, domain 1"/>
    <property type="match status" value="1"/>
</dbReference>
<evidence type="ECO:0000313" key="6">
    <source>
        <dbReference type="Proteomes" id="UP000703269"/>
    </source>
</evidence>
<dbReference type="SUPFAM" id="SSF56112">
    <property type="entry name" value="Protein kinase-like (PK-like)"/>
    <property type="match status" value="1"/>
</dbReference>
<dbReference type="Pfam" id="PF00069">
    <property type="entry name" value="Pkinase"/>
    <property type="match status" value="1"/>
</dbReference>
<evidence type="ECO:0000313" key="5">
    <source>
        <dbReference type="EMBL" id="GJE98667.1"/>
    </source>
</evidence>
<evidence type="ECO:0000256" key="3">
    <source>
        <dbReference type="ARBA" id="ARBA00022840"/>
    </source>
</evidence>
<dbReference type="InterPro" id="IPR050117">
    <property type="entry name" value="MAPK"/>
</dbReference>
<dbReference type="InterPro" id="IPR011009">
    <property type="entry name" value="Kinase-like_dom_sf"/>
</dbReference>
<dbReference type="GO" id="GO:0004674">
    <property type="term" value="F:protein serine/threonine kinase activity"/>
    <property type="evidence" value="ECO:0007669"/>
    <property type="project" value="UniProtKB-KW"/>
</dbReference>
<evidence type="ECO:0000259" key="4">
    <source>
        <dbReference type="PROSITE" id="PS50011"/>
    </source>
</evidence>
<dbReference type="Gene3D" id="1.10.510.10">
    <property type="entry name" value="Transferase(Phosphotransferase) domain 1"/>
    <property type="match status" value="1"/>
</dbReference>
<dbReference type="Proteomes" id="UP000703269">
    <property type="component" value="Unassembled WGS sequence"/>
</dbReference>
<keyword evidence="3" id="KW-0067">ATP-binding</keyword>
<name>A0A9P3LLU4_9APHY</name>
<evidence type="ECO:0000256" key="2">
    <source>
        <dbReference type="ARBA" id="ARBA00022741"/>
    </source>
</evidence>
<dbReference type="OrthoDB" id="5979581at2759"/>
<dbReference type="AlphaFoldDB" id="A0A9P3LLU4"/>
<dbReference type="InterPro" id="IPR000719">
    <property type="entry name" value="Prot_kinase_dom"/>
</dbReference>
<organism evidence="5 6">
    <name type="scientific">Phanerochaete sordida</name>
    <dbReference type="NCBI Taxonomy" id="48140"/>
    <lineage>
        <taxon>Eukaryota</taxon>
        <taxon>Fungi</taxon>
        <taxon>Dikarya</taxon>
        <taxon>Basidiomycota</taxon>
        <taxon>Agaricomycotina</taxon>
        <taxon>Agaricomycetes</taxon>
        <taxon>Polyporales</taxon>
        <taxon>Phanerochaetaceae</taxon>
        <taxon>Phanerochaete</taxon>
    </lineage>
</organism>
<dbReference type="PANTHER" id="PTHR24055">
    <property type="entry name" value="MITOGEN-ACTIVATED PROTEIN KINASE"/>
    <property type="match status" value="1"/>
</dbReference>
<keyword evidence="5" id="KW-0808">Transferase</keyword>
<protein>
    <submittedName>
        <fullName evidence="5">Kinase-like protein</fullName>
    </submittedName>
</protein>
<keyword evidence="6" id="KW-1185">Reference proteome</keyword>
<reference evidence="5 6" key="1">
    <citation type="submission" date="2021-08" db="EMBL/GenBank/DDBJ databases">
        <title>Draft Genome Sequence of Phanerochaete sordida strain YK-624.</title>
        <authorList>
            <person name="Mori T."/>
            <person name="Dohra H."/>
            <person name="Suzuki T."/>
            <person name="Kawagishi H."/>
            <person name="Hirai H."/>
        </authorList>
    </citation>
    <scope>NUCLEOTIDE SEQUENCE [LARGE SCALE GENOMIC DNA]</scope>
    <source>
        <strain evidence="5 6">YK-624</strain>
    </source>
</reference>